<dbReference type="Gene3D" id="2.30.29.30">
    <property type="entry name" value="Pleckstrin-homology domain (PH domain)/Phosphotyrosine-binding domain (PTB)"/>
    <property type="match status" value="1"/>
</dbReference>
<evidence type="ECO:0008006" key="3">
    <source>
        <dbReference type="Google" id="ProtNLM"/>
    </source>
</evidence>
<reference evidence="1" key="1">
    <citation type="journal article" date="2021" name="PeerJ">
        <title>Extensive microbial diversity within the chicken gut microbiome revealed by metagenomics and culture.</title>
        <authorList>
            <person name="Gilroy R."/>
            <person name="Ravi A."/>
            <person name="Getino M."/>
            <person name="Pursley I."/>
            <person name="Horton D.L."/>
            <person name="Alikhan N.F."/>
            <person name="Baker D."/>
            <person name="Gharbi K."/>
            <person name="Hall N."/>
            <person name="Watson M."/>
            <person name="Adriaenssens E.M."/>
            <person name="Foster-Nyarko E."/>
            <person name="Jarju S."/>
            <person name="Secka A."/>
            <person name="Antonio M."/>
            <person name="Oren A."/>
            <person name="Chaudhuri R.R."/>
            <person name="La Ragione R."/>
            <person name="Hildebrand F."/>
            <person name="Pallen M.J."/>
        </authorList>
    </citation>
    <scope>NUCLEOTIDE SEQUENCE</scope>
    <source>
        <strain evidence="1">CHK188-5543</strain>
    </source>
</reference>
<dbReference type="Proteomes" id="UP000886800">
    <property type="component" value="Unassembled WGS sequence"/>
</dbReference>
<dbReference type="AlphaFoldDB" id="A0A9D1WQG7"/>
<gene>
    <name evidence="1" type="ORF">H9736_03600</name>
</gene>
<reference evidence="1" key="2">
    <citation type="submission" date="2021-04" db="EMBL/GenBank/DDBJ databases">
        <authorList>
            <person name="Gilroy R."/>
        </authorList>
    </citation>
    <scope>NUCLEOTIDE SEQUENCE</scope>
    <source>
        <strain evidence="1">CHK188-5543</strain>
    </source>
</reference>
<protein>
    <recommendedName>
        <fullName evidence="3">GRAM domain-containing protein</fullName>
    </recommendedName>
</protein>
<organism evidence="1 2">
    <name type="scientific">Candidatus Anaerotruncus excrementipullorum</name>
    <dbReference type="NCBI Taxonomy" id="2838465"/>
    <lineage>
        <taxon>Bacteria</taxon>
        <taxon>Bacillati</taxon>
        <taxon>Bacillota</taxon>
        <taxon>Clostridia</taxon>
        <taxon>Eubacteriales</taxon>
        <taxon>Oscillospiraceae</taxon>
        <taxon>Anaerotruncus</taxon>
    </lineage>
</organism>
<evidence type="ECO:0000313" key="1">
    <source>
        <dbReference type="EMBL" id="HIX65312.1"/>
    </source>
</evidence>
<accession>A0A9D1WQG7</accession>
<name>A0A9D1WQG7_9FIRM</name>
<dbReference type="InterPro" id="IPR011993">
    <property type="entry name" value="PH-like_dom_sf"/>
</dbReference>
<proteinExistence type="predicted"/>
<sequence length="113" mass="13124">MAKKEKFLPREGEQIFADGIKVDCWNQPDQLFNHQVPGKLYLTDQRVFFEASVLVARDTFWEVELGEIAKVKKCLVPPCFPYGVRIVLKNGKKYLLGMYGRGKYVAWLRERLG</sequence>
<comment type="caution">
    <text evidence="1">The sequence shown here is derived from an EMBL/GenBank/DDBJ whole genome shotgun (WGS) entry which is preliminary data.</text>
</comment>
<evidence type="ECO:0000313" key="2">
    <source>
        <dbReference type="Proteomes" id="UP000886800"/>
    </source>
</evidence>
<dbReference type="EMBL" id="DXES01000076">
    <property type="protein sequence ID" value="HIX65312.1"/>
    <property type="molecule type" value="Genomic_DNA"/>
</dbReference>